<dbReference type="SUPFAM" id="SSF56747">
    <property type="entry name" value="Prim-pol domain"/>
    <property type="match status" value="1"/>
</dbReference>
<sequence>MEIPKDYFEADLRYAGYFNRKRKRRAKQKQLRNYQLWLDYMMPFLFSYHLSYSFVHDTQMRESFFRPKRALLSNYNMFFSAFPNDILDLAFSSGHIWLYEPNPLFARISVPRCREVASPQSCIYGWGEVFEKHLYYQRSSFVSEKLPYDYIWLVFCQDLFCEQGIEKRAMRRCTREIEDLLLVGSSFEDLAEATIPQPSNVTRVSEALARQRARVHAAQLTEFDEHMSFTMLVGDVTDNVLDDPDIHAEDFMQTLGGSRWRFTYAGNSDVEYSNEGSRTFVFNSNLIDARTGVRSMPSEFHQFEFHLAFKAPTSVCIGPVFKRVKKRFDVDPTTVTREQFCEQPYIQKEMLEYVPRELVFRVDLSLTRRLCCGRNRRMCRQCLCLLSAYASWVSTIVHELFLVDRIVAMYDGECSVFVICFDYSLFRCSRHERRQMATLVRAVLCSCGSTKLIPKTLRGLVKRITRMMQDELRGTRYTDNLLDITTPNSISLNKLRTLCGLTNLGPIFTASLVRLARSGLTIYQALDILYSCLDKADNLALDDSVSQLDTFMREVFKPNCVCLDELDLTQYMFPAPYSPNPYTNNLCMLLQCVCLPGYTLEGQALPVIFNNTQLNMSAVEAPLSFPSFLSKNMTQNYMVEMYRSVHNLIMQQNRRYTYDISLHHLKYHYTKYDRLQCFQRMAGVVTGILSYLAIFPHSATFFVSAFRQFSPNTHIPDTTADKRLAAVVLEFLKSFFHSESPRPLRISARYLRAIVLTSPVLQLVATAIDIQPSVAVHGMMYNEGLVIPLSTTARMYHPDLIKSFIPKMGDTTTALGSIFRARVSTYMNCNFPDKISRFFTKQHKDIAAQGNFHGWHEHNSVIGQTLNNMLSQGAMPRQGPMGFSSGEELSTTSDSVSEYYDTDSEGCLKRSDSVDHFALQVNSVVPLVVTFQHKRSRSGGKTGTTTVLLRAGHIVKGLVRGIPQDIFKAESRHSFRHFGYRRNDIQFPRNVPTTRHPRGDGYRMYLEELYSNAVCDEGISHFAFKAFAMHNCAYDADVDEPKPETVERRRRQYRKRMASKASDSTDCATAGQFGQIKASLVKGQGSSLSNSGWQHDSLSDGSVPGFILPLPQQAFFRQSKINRELLGVNVDVCKLVKTNRAEFHQEDSLSEWASVQSLHTTMSVPQCSPVTPDQSNQFRIYAQIRQDRTSRNDRSYSPTELHVDSWDHDSVYTETGVHGYVLDPSSVSESDSNLSPWNVSGDTLRRQRKHVGDRSPLGTYNRACIPIPGEHLPKSSAKRHRRVSPDRLEAVSRNLSTLLFESMEDDDATQDIPVSVLDGAEEHLGFVSRLVHDAGDGDTSMTDFNLPDNMDDNGWISLDRRYHFSQRFLGRLEATFDREINSMPFTLQPHTFSLPVRRRDMNGGGDYFAHPLPVPPEEPQAVAPQQIADDPVLDYF</sequence>
<proteinExistence type="predicted"/>
<dbReference type="EMBL" id="BK011017">
    <property type="protein sequence ID" value="DAC81169.1"/>
    <property type="molecule type" value="Genomic_DNA"/>
</dbReference>
<reference evidence="1" key="1">
    <citation type="journal article" date="2020" name="J. ISSAAS">
        <title>Identification of Adomavirus Virion Proteins.</title>
        <authorList>
            <person name="Welch N.L."/>
            <person name="Tisza M.J."/>
            <person name="Starrett G.J."/>
            <person name="Belford A.K."/>
            <person name="Pastrana D.V."/>
            <person name="Pang Y.-Y.S."/>
            <person name="Schiller J.T."/>
            <person name="An P."/>
            <person name="Cantolupo P.G."/>
            <person name="Pipas J.M."/>
            <person name="Koda S."/>
            <person name="Subramaniam K."/>
            <person name="Waltzek T.B."/>
            <person name="Bian C."/>
            <person name="Shi Q."/>
            <person name="Ruan Z."/>
            <person name="Ng T.F.F."/>
            <person name="Buck C.B."/>
        </authorList>
    </citation>
    <scope>NUCLEOTIDE SEQUENCE</scope>
    <source>
        <strain evidence="1">4332</strain>
    </source>
</reference>
<protein>
    <submittedName>
        <fullName evidence="1">EO2-4</fullName>
    </submittedName>
</protein>
<name>A0A6F9F1X7_9VIRU</name>
<dbReference type="Gene3D" id="3.90.920.10">
    <property type="entry name" value="DNA primase, PRIM domain"/>
    <property type="match status" value="1"/>
</dbReference>
<accession>A0A6F9F1X7</accession>
<evidence type="ECO:0000313" key="1">
    <source>
        <dbReference type="EMBL" id="DAC81169.1"/>
    </source>
</evidence>
<organism evidence="1">
    <name type="scientific">Carp adomavirus</name>
    <dbReference type="NCBI Taxonomy" id="2609874"/>
    <lineage>
        <taxon>Viruses</taxon>
        <taxon>Adomaviruses</taxon>
    </lineage>
</organism>